<dbReference type="RefSeq" id="WP_203761168.1">
    <property type="nucleotide sequence ID" value="NZ_BAAABO010000029.1"/>
</dbReference>
<feature type="transmembrane region" description="Helical" evidence="1">
    <location>
        <begin position="115"/>
        <end position="143"/>
    </location>
</feature>
<dbReference type="Proteomes" id="UP000609879">
    <property type="component" value="Unassembled WGS sequence"/>
</dbReference>
<comment type="caution">
    <text evidence="2">The sequence shown here is derived from an EMBL/GenBank/DDBJ whole genome shotgun (WGS) entry which is preliminary data.</text>
</comment>
<feature type="transmembrane region" description="Helical" evidence="1">
    <location>
        <begin position="311"/>
        <end position="329"/>
    </location>
</feature>
<reference evidence="2 3" key="1">
    <citation type="submission" date="2021-01" db="EMBL/GenBank/DDBJ databases">
        <title>Whole genome shotgun sequence of Actinoplanes deccanensis NBRC 13994.</title>
        <authorList>
            <person name="Komaki H."/>
            <person name="Tamura T."/>
        </authorList>
    </citation>
    <scope>NUCLEOTIDE SEQUENCE [LARGE SCALE GENOMIC DNA]</scope>
    <source>
        <strain evidence="2 3">NBRC 13994</strain>
    </source>
</reference>
<accession>A0ABQ3XZQ9</accession>
<feature type="transmembrane region" description="Helical" evidence="1">
    <location>
        <begin position="69"/>
        <end position="94"/>
    </location>
</feature>
<name>A0ABQ3XZQ9_9ACTN</name>
<dbReference type="EMBL" id="BOMI01000033">
    <property type="protein sequence ID" value="GID73238.1"/>
    <property type="molecule type" value="Genomic_DNA"/>
</dbReference>
<keyword evidence="1" id="KW-0472">Membrane</keyword>
<keyword evidence="1" id="KW-1133">Transmembrane helix</keyword>
<keyword evidence="1" id="KW-0812">Transmembrane</keyword>
<evidence type="ECO:0000313" key="2">
    <source>
        <dbReference type="EMBL" id="GID73238.1"/>
    </source>
</evidence>
<feature type="transmembrane region" description="Helical" evidence="1">
    <location>
        <begin position="163"/>
        <end position="183"/>
    </location>
</feature>
<evidence type="ECO:0000313" key="3">
    <source>
        <dbReference type="Proteomes" id="UP000609879"/>
    </source>
</evidence>
<keyword evidence="3" id="KW-1185">Reference proteome</keyword>
<organism evidence="2 3">
    <name type="scientific">Paractinoplanes deccanensis</name>
    <dbReference type="NCBI Taxonomy" id="113561"/>
    <lineage>
        <taxon>Bacteria</taxon>
        <taxon>Bacillati</taxon>
        <taxon>Actinomycetota</taxon>
        <taxon>Actinomycetes</taxon>
        <taxon>Micromonosporales</taxon>
        <taxon>Micromonosporaceae</taxon>
        <taxon>Paractinoplanes</taxon>
    </lineage>
</organism>
<evidence type="ECO:0000256" key="1">
    <source>
        <dbReference type="SAM" id="Phobius"/>
    </source>
</evidence>
<protein>
    <submittedName>
        <fullName evidence="2">Transporter</fullName>
    </submittedName>
</protein>
<proteinExistence type="predicted"/>
<feature type="transmembrane region" description="Helical" evidence="1">
    <location>
        <begin position="190"/>
        <end position="208"/>
    </location>
</feature>
<sequence>MIWLTWRQFRIQAWVAVVFAAVVAAALAATGPALYDLYRSSGFADCTADCGEIARNFTAQATDALNTTLYVVGTGALLLLPGLVGIFWGAPMVAREVETGTHRLVWNQTVSRRRWLVVKLVTVGLATVVVAVTISAVVTWWTVPLDEAGPGRMYPAVFSARGVVPIGYAAVGFVAGVVIGMVVRRAIPAMAVTLLAVALVQAVVPFVVREHLVTPVSATAAFDPSKIEQLGIHPDNRIDVTQGPPVRGAWVLSNTMAGPDGKEYHGPSDPVKCGRAGGPQECEQWLAGQNLRQEVTYIPPDKFWALQWREFGLLAVIAVLLSVFSLWWIQRRVA</sequence>
<gene>
    <name evidence="2" type="ORF">Ade02nite_18790</name>
</gene>